<evidence type="ECO:0000313" key="2">
    <source>
        <dbReference type="Proteomes" id="UP000886998"/>
    </source>
</evidence>
<sequence length="94" mass="10671">MTSARVFADDIVLLANSKEELQAFVSITEIHYSKRTPFNLTQANVLLCAYLARHPREREARSSSLGKLRSVPSTLTSTRIKNWWGSPSQRLSHQ</sequence>
<comment type="caution">
    <text evidence="1">The sequence shown here is derived from an EMBL/GenBank/DDBJ whole genome shotgun (WGS) entry which is preliminary data.</text>
</comment>
<evidence type="ECO:0008006" key="3">
    <source>
        <dbReference type="Google" id="ProtNLM"/>
    </source>
</evidence>
<organism evidence="1 2">
    <name type="scientific">Trichonephila inaurata madagascariensis</name>
    <dbReference type="NCBI Taxonomy" id="2747483"/>
    <lineage>
        <taxon>Eukaryota</taxon>
        <taxon>Metazoa</taxon>
        <taxon>Ecdysozoa</taxon>
        <taxon>Arthropoda</taxon>
        <taxon>Chelicerata</taxon>
        <taxon>Arachnida</taxon>
        <taxon>Araneae</taxon>
        <taxon>Araneomorphae</taxon>
        <taxon>Entelegynae</taxon>
        <taxon>Araneoidea</taxon>
        <taxon>Nephilidae</taxon>
        <taxon>Trichonephila</taxon>
        <taxon>Trichonephila inaurata</taxon>
    </lineage>
</organism>
<gene>
    <name evidence="1" type="ORF">TNIN_348091</name>
</gene>
<dbReference type="EMBL" id="BMAV01004731">
    <property type="protein sequence ID" value="GFY45263.1"/>
    <property type="molecule type" value="Genomic_DNA"/>
</dbReference>
<evidence type="ECO:0000313" key="1">
    <source>
        <dbReference type="EMBL" id="GFY45263.1"/>
    </source>
</evidence>
<keyword evidence="2" id="KW-1185">Reference proteome</keyword>
<protein>
    <recommendedName>
        <fullName evidence="3">Reverse transcriptase domain-containing protein</fullName>
    </recommendedName>
</protein>
<accession>A0A8X6X1J4</accession>
<dbReference type="AlphaFoldDB" id="A0A8X6X1J4"/>
<dbReference type="Proteomes" id="UP000886998">
    <property type="component" value="Unassembled WGS sequence"/>
</dbReference>
<name>A0A8X6X1J4_9ARAC</name>
<reference evidence="1" key="1">
    <citation type="submission" date="2020-08" db="EMBL/GenBank/DDBJ databases">
        <title>Multicomponent nature underlies the extraordinary mechanical properties of spider dragline silk.</title>
        <authorList>
            <person name="Kono N."/>
            <person name="Nakamura H."/>
            <person name="Mori M."/>
            <person name="Yoshida Y."/>
            <person name="Ohtoshi R."/>
            <person name="Malay A.D."/>
            <person name="Moran D.A.P."/>
            <person name="Tomita M."/>
            <person name="Numata K."/>
            <person name="Arakawa K."/>
        </authorList>
    </citation>
    <scope>NUCLEOTIDE SEQUENCE</scope>
</reference>
<proteinExistence type="predicted"/>